<evidence type="ECO:0000313" key="4">
    <source>
        <dbReference type="Proteomes" id="UP000826656"/>
    </source>
</evidence>
<dbReference type="InterPro" id="IPR057670">
    <property type="entry name" value="SH3_retrovirus"/>
</dbReference>
<proteinExistence type="predicted"/>
<dbReference type="EMBL" id="JAIVGD010000028">
    <property type="protein sequence ID" value="KAH0738119.1"/>
    <property type="molecule type" value="Genomic_DNA"/>
</dbReference>
<feature type="region of interest" description="Disordered" evidence="1">
    <location>
        <begin position="1"/>
        <end position="66"/>
    </location>
</feature>
<reference evidence="3 4" key="1">
    <citation type="journal article" date="2021" name="bioRxiv">
        <title>Chromosome-scale and haplotype-resolved genome assembly of a tetraploid potato cultivar.</title>
        <authorList>
            <person name="Sun H."/>
            <person name="Jiao W.-B."/>
            <person name="Krause K."/>
            <person name="Campoy J.A."/>
            <person name="Goel M."/>
            <person name="Folz-Donahue K."/>
            <person name="Kukat C."/>
            <person name="Huettel B."/>
            <person name="Schneeberger K."/>
        </authorList>
    </citation>
    <scope>NUCLEOTIDE SEQUENCE [LARGE SCALE GENOMIC DNA]</scope>
    <source>
        <strain evidence="3">SolTubOtavaFocal</strain>
        <tissue evidence="3">Leaves</tissue>
    </source>
</reference>
<comment type="caution">
    <text evidence="3">The sequence shown here is derived from an EMBL/GenBank/DDBJ whole genome shotgun (WGS) entry which is preliminary data.</text>
</comment>
<accession>A0ABQ7TV42</accession>
<feature type="compositionally biased region" description="Polar residues" evidence="1">
    <location>
        <begin position="51"/>
        <end position="64"/>
    </location>
</feature>
<keyword evidence="4" id="KW-1185">Reference proteome</keyword>
<dbReference type="Pfam" id="PF25597">
    <property type="entry name" value="SH3_retrovirus"/>
    <property type="match status" value="1"/>
</dbReference>
<feature type="domain" description="Retroviral polymerase SH3-like" evidence="2">
    <location>
        <begin position="59"/>
        <end position="87"/>
    </location>
</feature>
<evidence type="ECO:0000256" key="1">
    <source>
        <dbReference type="SAM" id="MobiDB-lite"/>
    </source>
</evidence>
<protein>
    <recommendedName>
        <fullName evidence="2">Retroviral polymerase SH3-like domain-containing protein</fullName>
    </recommendedName>
</protein>
<organism evidence="3 4">
    <name type="scientific">Solanum tuberosum</name>
    <name type="common">Potato</name>
    <dbReference type="NCBI Taxonomy" id="4113"/>
    <lineage>
        <taxon>Eukaryota</taxon>
        <taxon>Viridiplantae</taxon>
        <taxon>Streptophyta</taxon>
        <taxon>Embryophyta</taxon>
        <taxon>Tracheophyta</taxon>
        <taxon>Spermatophyta</taxon>
        <taxon>Magnoliopsida</taxon>
        <taxon>eudicotyledons</taxon>
        <taxon>Gunneridae</taxon>
        <taxon>Pentapetalae</taxon>
        <taxon>asterids</taxon>
        <taxon>lamiids</taxon>
        <taxon>Solanales</taxon>
        <taxon>Solanaceae</taxon>
        <taxon>Solanoideae</taxon>
        <taxon>Solaneae</taxon>
        <taxon>Solanum</taxon>
    </lineage>
</organism>
<evidence type="ECO:0000259" key="2">
    <source>
        <dbReference type="Pfam" id="PF25597"/>
    </source>
</evidence>
<name>A0ABQ7TV42_SOLTU</name>
<evidence type="ECO:0000313" key="3">
    <source>
        <dbReference type="EMBL" id="KAH0738119.1"/>
    </source>
</evidence>
<sequence length="87" mass="9852">MREEDNENDSVDQSMAFQAQKTQGNFGRGRGNSFRGWGQGRARGQFGPKYNNDTSKGSNTNKFQPKTFPCVFIGYSSLHKGYRCYNP</sequence>
<dbReference type="Proteomes" id="UP000826656">
    <property type="component" value="Unassembled WGS sequence"/>
</dbReference>
<feature type="compositionally biased region" description="Acidic residues" evidence="1">
    <location>
        <begin position="1"/>
        <end position="10"/>
    </location>
</feature>
<feature type="compositionally biased region" description="Polar residues" evidence="1">
    <location>
        <begin position="11"/>
        <end position="23"/>
    </location>
</feature>
<gene>
    <name evidence="3" type="ORF">KY290_036824</name>
</gene>